<evidence type="ECO:0000256" key="2">
    <source>
        <dbReference type="SAM" id="Phobius"/>
    </source>
</evidence>
<dbReference type="AlphaFoldDB" id="A0A9X2ILM0"/>
<feature type="compositionally biased region" description="Basic and acidic residues" evidence="1">
    <location>
        <begin position="1"/>
        <end position="17"/>
    </location>
</feature>
<dbReference type="EMBL" id="JAMBOL010000002">
    <property type="protein sequence ID" value="MCM3713014.1"/>
    <property type="molecule type" value="Genomic_DNA"/>
</dbReference>
<comment type="caution">
    <text evidence="3">The sequence shown here is derived from an EMBL/GenBank/DDBJ whole genome shotgun (WGS) entry which is preliminary data.</text>
</comment>
<keyword evidence="2" id="KW-0472">Membrane</keyword>
<feature type="region of interest" description="Disordered" evidence="1">
    <location>
        <begin position="1"/>
        <end position="20"/>
    </location>
</feature>
<feature type="transmembrane region" description="Helical" evidence="2">
    <location>
        <begin position="20"/>
        <end position="44"/>
    </location>
</feature>
<reference evidence="3" key="1">
    <citation type="submission" date="2022-05" db="EMBL/GenBank/DDBJ databases">
        <title>Comparative Genomics of Spacecraft Associated Microbes.</title>
        <authorList>
            <person name="Tran M.T."/>
            <person name="Wright A."/>
            <person name="Seuylemezian A."/>
            <person name="Eisen J."/>
            <person name="Coil D."/>
        </authorList>
    </citation>
    <scope>NUCLEOTIDE SEQUENCE</scope>
    <source>
        <strain evidence="3">214.1.1</strain>
    </source>
</reference>
<dbReference type="Proteomes" id="UP001139179">
    <property type="component" value="Unassembled WGS sequence"/>
</dbReference>
<keyword evidence="4" id="KW-1185">Reference proteome</keyword>
<organism evidence="3 4">
    <name type="scientific">Halalkalibacter oceani</name>
    <dbReference type="NCBI Taxonomy" id="1653776"/>
    <lineage>
        <taxon>Bacteria</taxon>
        <taxon>Bacillati</taxon>
        <taxon>Bacillota</taxon>
        <taxon>Bacilli</taxon>
        <taxon>Bacillales</taxon>
        <taxon>Bacillaceae</taxon>
        <taxon>Halalkalibacter</taxon>
    </lineage>
</organism>
<sequence>MRSDSRNRNVGRDDSFDRTFVGKPGCMVIFLLVIIIGSIVYIYFN</sequence>
<keyword evidence="2" id="KW-1133">Transmembrane helix</keyword>
<name>A0A9X2ILM0_9BACI</name>
<accession>A0A9X2ILM0</accession>
<protein>
    <submittedName>
        <fullName evidence="3">Uncharacterized protein</fullName>
    </submittedName>
</protein>
<evidence type="ECO:0000313" key="3">
    <source>
        <dbReference type="EMBL" id="MCM3713014.1"/>
    </source>
</evidence>
<proteinExistence type="predicted"/>
<gene>
    <name evidence="3" type="ORF">M3202_02890</name>
</gene>
<dbReference type="RefSeq" id="WP_251221858.1">
    <property type="nucleotide sequence ID" value="NZ_JAMBOL010000002.1"/>
</dbReference>
<evidence type="ECO:0000313" key="4">
    <source>
        <dbReference type="Proteomes" id="UP001139179"/>
    </source>
</evidence>
<keyword evidence="2" id="KW-0812">Transmembrane</keyword>
<evidence type="ECO:0000256" key="1">
    <source>
        <dbReference type="SAM" id="MobiDB-lite"/>
    </source>
</evidence>